<comment type="caution">
    <text evidence="11">The sequence shown here is derived from an EMBL/GenBank/DDBJ whole genome shotgun (WGS) entry which is preliminary data.</text>
</comment>
<keyword evidence="6" id="KW-0333">Golgi apparatus</keyword>
<reference evidence="11 12" key="1">
    <citation type="journal article" date="2018" name="Gigascience">
        <title>Genomes of trombidid mites reveal novel predicted allergens and laterally-transferred genes associated with secondary metabolism.</title>
        <authorList>
            <person name="Dong X."/>
            <person name="Chaisiri K."/>
            <person name="Xia D."/>
            <person name="Armstrong S.D."/>
            <person name="Fang Y."/>
            <person name="Donnelly M.J."/>
            <person name="Kadowaki T."/>
            <person name="McGarry J.W."/>
            <person name="Darby A.C."/>
            <person name="Makepeace B.L."/>
        </authorList>
    </citation>
    <scope>NUCLEOTIDE SEQUENCE [LARGE SCALE GENOMIC DNA]</scope>
    <source>
        <strain evidence="11">UoL-UT</strain>
    </source>
</reference>
<comment type="subcellular location">
    <subcellularLocation>
        <location evidence="1">Golgi apparatus membrane</location>
        <topology evidence="1">Peripheral membrane protein</topology>
    </subcellularLocation>
</comment>
<feature type="domain" description="Conserved oligomeric Golgi complex subunit 3 N-terminal" evidence="9">
    <location>
        <begin position="67"/>
        <end position="208"/>
    </location>
</feature>
<dbReference type="PANTHER" id="PTHR13302">
    <property type="entry name" value="CONSERVED OLIGOMERIC GOLGI COMPLEX COMPONENT 3"/>
    <property type="match status" value="1"/>
</dbReference>
<keyword evidence="5" id="KW-0653">Protein transport</keyword>
<evidence type="ECO:0000259" key="10">
    <source>
        <dbReference type="Pfam" id="PF20671"/>
    </source>
</evidence>
<dbReference type="GO" id="GO:0006886">
    <property type="term" value="P:intracellular protein transport"/>
    <property type="evidence" value="ECO:0007669"/>
    <property type="project" value="InterPro"/>
</dbReference>
<dbReference type="STRING" id="299467.A0A443SU17"/>
<evidence type="ECO:0000256" key="6">
    <source>
        <dbReference type="ARBA" id="ARBA00023034"/>
    </source>
</evidence>
<keyword evidence="12" id="KW-1185">Reference proteome</keyword>
<keyword evidence="7" id="KW-0472">Membrane</keyword>
<accession>A0A443SU17</accession>
<dbReference type="GO" id="GO:0000139">
    <property type="term" value="C:Golgi membrane"/>
    <property type="evidence" value="ECO:0007669"/>
    <property type="project" value="UniProtKB-SubCell"/>
</dbReference>
<keyword evidence="4" id="KW-0813">Transport</keyword>
<evidence type="ECO:0000256" key="1">
    <source>
        <dbReference type="ARBA" id="ARBA00004395"/>
    </source>
</evidence>
<evidence type="ECO:0000256" key="8">
    <source>
        <dbReference type="ARBA" id="ARBA00031339"/>
    </source>
</evidence>
<dbReference type="InterPro" id="IPR048320">
    <property type="entry name" value="COG3_N"/>
</dbReference>
<dbReference type="PANTHER" id="PTHR13302:SF8">
    <property type="entry name" value="CONSERVED OLIGOMERIC GOLGI COMPLEX SUBUNIT 3"/>
    <property type="match status" value="1"/>
</dbReference>
<feature type="domain" description="Conserved oligomeric Golgi complex subunit 3 C-terminal" evidence="10">
    <location>
        <begin position="230"/>
        <end position="574"/>
    </location>
</feature>
<dbReference type="GO" id="GO:0017119">
    <property type="term" value="C:Golgi transport complex"/>
    <property type="evidence" value="ECO:0007669"/>
    <property type="project" value="TreeGrafter"/>
</dbReference>
<sequence>MNMFHLWEDSRLTPKQLNFIHKLESSMKLCKENKKECSTNDISTLTQFEEWFDSQHTLINYDELRKYQKLIDHSNECKSLLNLIDETIGKLDGLCKQFEYSSNKTTTLHNICEGILQQQHALIVAVEAIELKLSYFKELEPMSKKFSSSSSLMLNESLAPTLKRLDDCISFLLTKPNYLESSIYLRNLKYLQTQALLTIKAHFITSLQRTAKQVTPGSVENLAPGDSVFTLFYGRFQENAHRMKSLMTMIEERSSSDELYKNYLKECHEMYFKARETLITPVLTVAISDMVASHQRSYCTLTRNSSKMLMHICRDEYHLYFQFFTDPSDLLNVFLEKLCLHLYDVLRSVIIHIEHMEILSELCLILKSEVIENVVENDSSELQSFGRVMSQLLEDTQERLLYRTNVYLQSSIVGYSPSPGDLAYPEKLEMMESIAECLASSVSLSRSSSLTSLASTSVSDVFLATPDKVDSNWKHGNSPADVHGMWYPTVRRAIMCLTKLYRALDNEAFQGLAQEVISGCLESLETAMEHISRNKSAADGYLFYIKHLLVIREQISPFKIECTFREISLDFTRVKCEYSRLLVIFNTHKQFTCFNFVAAALNILQKRENMFSLTNNNSLLQFLFEVPGAPQVVDQTVDPQRIVDKKIKCACDQYISISTNILLDPLIRFMNLVELANKSQNIRTQTFATPEAVKSTMKDVHECLKSNISACRRTMSLYLSNADTETILFKPIKVRWKCVILKNESNVFLQSNIVNKLDSFFKFIEMNYKNDEYGSNEYDNLLEMKQTVTLI</sequence>
<proteinExistence type="inferred from homology"/>
<dbReference type="InterPro" id="IPR048685">
    <property type="entry name" value="COG3_C"/>
</dbReference>
<gene>
    <name evidence="11" type="ORF">B4U80_11490</name>
</gene>
<dbReference type="EMBL" id="NCKV01000307">
    <property type="protein sequence ID" value="RWS30992.1"/>
    <property type="molecule type" value="Genomic_DNA"/>
</dbReference>
<name>A0A443SU17_9ACAR</name>
<dbReference type="GO" id="GO:0006891">
    <property type="term" value="P:intra-Golgi vesicle-mediated transport"/>
    <property type="evidence" value="ECO:0007669"/>
    <property type="project" value="TreeGrafter"/>
</dbReference>
<comment type="similarity">
    <text evidence="2">Belongs to the COG3 family.</text>
</comment>
<evidence type="ECO:0000313" key="11">
    <source>
        <dbReference type="EMBL" id="RWS30992.1"/>
    </source>
</evidence>
<organism evidence="11 12">
    <name type="scientific">Leptotrombidium deliense</name>
    <dbReference type="NCBI Taxonomy" id="299467"/>
    <lineage>
        <taxon>Eukaryota</taxon>
        <taxon>Metazoa</taxon>
        <taxon>Ecdysozoa</taxon>
        <taxon>Arthropoda</taxon>
        <taxon>Chelicerata</taxon>
        <taxon>Arachnida</taxon>
        <taxon>Acari</taxon>
        <taxon>Acariformes</taxon>
        <taxon>Trombidiformes</taxon>
        <taxon>Prostigmata</taxon>
        <taxon>Anystina</taxon>
        <taxon>Parasitengona</taxon>
        <taxon>Trombiculoidea</taxon>
        <taxon>Trombiculidae</taxon>
        <taxon>Leptotrombidium</taxon>
    </lineage>
</organism>
<dbReference type="VEuPathDB" id="VectorBase:LDEU001047"/>
<dbReference type="GO" id="GO:0007030">
    <property type="term" value="P:Golgi organization"/>
    <property type="evidence" value="ECO:0007669"/>
    <property type="project" value="TreeGrafter"/>
</dbReference>
<evidence type="ECO:0000256" key="5">
    <source>
        <dbReference type="ARBA" id="ARBA00022927"/>
    </source>
</evidence>
<protein>
    <recommendedName>
        <fullName evidence="3">Conserved oligomeric Golgi complex subunit 3</fullName>
    </recommendedName>
    <alternativeName>
        <fullName evidence="8">Component of oligomeric Golgi complex 3</fullName>
    </alternativeName>
</protein>
<evidence type="ECO:0000313" key="12">
    <source>
        <dbReference type="Proteomes" id="UP000288716"/>
    </source>
</evidence>
<dbReference type="OrthoDB" id="296793at2759"/>
<dbReference type="AlphaFoldDB" id="A0A443SU17"/>
<evidence type="ECO:0000256" key="7">
    <source>
        <dbReference type="ARBA" id="ARBA00023136"/>
    </source>
</evidence>
<evidence type="ECO:0000259" key="9">
    <source>
        <dbReference type="Pfam" id="PF04136"/>
    </source>
</evidence>
<dbReference type="Pfam" id="PF04136">
    <property type="entry name" value="COG3_N"/>
    <property type="match status" value="1"/>
</dbReference>
<dbReference type="Pfam" id="PF20671">
    <property type="entry name" value="COG3_C"/>
    <property type="match status" value="1"/>
</dbReference>
<dbReference type="InterPro" id="IPR007265">
    <property type="entry name" value="COG_su3"/>
</dbReference>
<evidence type="ECO:0000256" key="2">
    <source>
        <dbReference type="ARBA" id="ARBA00009936"/>
    </source>
</evidence>
<dbReference type="Proteomes" id="UP000288716">
    <property type="component" value="Unassembled WGS sequence"/>
</dbReference>
<evidence type="ECO:0000256" key="3">
    <source>
        <dbReference type="ARBA" id="ARBA00020976"/>
    </source>
</evidence>
<dbReference type="GO" id="GO:0005801">
    <property type="term" value="C:cis-Golgi network"/>
    <property type="evidence" value="ECO:0007669"/>
    <property type="project" value="InterPro"/>
</dbReference>
<evidence type="ECO:0000256" key="4">
    <source>
        <dbReference type="ARBA" id="ARBA00022448"/>
    </source>
</evidence>